<dbReference type="VEuPathDB" id="FungiDB:ASPTUDRAFT_908492"/>
<sequence length="137" mass="15156">MTAPSRAILLWQIPGSGFSGWSLFARQVVEARASGGAAPLEAALERGRGRRCHVNYTMHASGNWPSISDHVELSHAGDSRRCCQCQIQGRPRIAAVAAEDQLVTQRRVTVSLPVTLDNSKRRHRSWRVFVVNRGLLD</sequence>
<evidence type="ECO:0000313" key="2">
    <source>
        <dbReference type="Proteomes" id="UP000184304"/>
    </source>
</evidence>
<accession>A0A1L9MT03</accession>
<name>A0A1L9MT03_ASPTC</name>
<gene>
    <name evidence="1" type="ORF">ASPTUDRAFT_908492</name>
</gene>
<dbReference type="AlphaFoldDB" id="A0A1L9MT03"/>
<organism evidence="1 2">
    <name type="scientific">Aspergillus tubingensis (strain CBS 134.48)</name>
    <dbReference type="NCBI Taxonomy" id="767770"/>
    <lineage>
        <taxon>Eukaryota</taxon>
        <taxon>Fungi</taxon>
        <taxon>Dikarya</taxon>
        <taxon>Ascomycota</taxon>
        <taxon>Pezizomycotina</taxon>
        <taxon>Eurotiomycetes</taxon>
        <taxon>Eurotiomycetidae</taxon>
        <taxon>Eurotiales</taxon>
        <taxon>Aspergillaceae</taxon>
        <taxon>Aspergillus</taxon>
        <taxon>Aspergillus subgen. Circumdati</taxon>
    </lineage>
</organism>
<proteinExistence type="predicted"/>
<reference evidence="2" key="1">
    <citation type="journal article" date="2017" name="Genome Biol.">
        <title>Comparative genomics reveals high biological diversity and specific adaptations in the industrially and medically important fungal genus Aspergillus.</title>
        <authorList>
            <person name="de Vries R.P."/>
            <person name="Riley R."/>
            <person name="Wiebenga A."/>
            <person name="Aguilar-Osorio G."/>
            <person name="Amillis S."/>
            <person name="Uchima C.A."/>
            <person name="Anderluh G."/>
            <person name="Asadollahi M."/>
            <person name="Askin M."/>
            <person name="Barry K."/>
            <person name="Battaglia E."/>
            <person name="Bayram O."/>
            <person name="Benocci T."/>
            <person name="Braus-Stromeyer S.A."/>
            <person name="Caldana C."/>
            <person name="Canovas D."/>
            <person name="Cerqueira G.C."/>
            <person name="Chen F."/>
            <person name="Chen W."/>
            <person name="Choi C."/>
            <person name="Clum A."/>
            <person name="Dos Santos R.A."/>
            <person name="Damasio A.R."/>
            <person name="Diallinas G."/>
            <person name="Emri T."/>
            <person name="Fekete E."/>
            <person name="Flipphi M."/>
            <person name="Freyberg S."/>
            <person name="Gallo A."/>
            <person name="Gournas C."/>
            <person name="Habgood R."/>
            <person name="Hainaut M."/>
            <person name="Harispe M.L."/>
            <person name="Henrissat B."/>
            <person name="Hilden K.S."/>
            <person name="Hope R."/>
            <person name="Hossain A."/>
            <person name="Karabika E."/>
            <person name="Karaffa L."/>
            <person name="Karanyi Z."/>
            <person name="Krasevec N."/>
            <person name="Kuo A."/>
            <person name="Kusch H."/>
            <person name="LaButti K."/>
            <person name="Lagendijk E.L."/>
            <person name="Lapidus A."/>
            <person name="Levasseur A."/>
            <person name="Lindquist E."/>
            <person name="Lipzen A."/>
            <person name="Logrieco A.F."/>
            <person name="MacCabe A."/>
            <person name="Maekelae M.R."/>
            <person name="Malavazi I."/>
            <person name="Melin P."/>
            <person name="Meyer V."/>
            <person name="Mielnichuk N."/>
            <person name="Miskei M."/>
            <person name="Molnar A.P."/>
            <person name="Mule G."/>
            <person name="Ngan C.Y."/>
            <person name="Orejas M."/>
            <person name="Orosz E."/>
            <person name="Ouedraogo J.P."/>
            <person name="Overkamp K.M."/>
            <person name="Park H.-S."/>
            <person name="Perrone G."/>
            <person name="Piumi F."/>
            <person name="Punt P.J."/>
            <person name="Ram A.F."/>
            <person name="Ramon A."/>
            <person name="Rauscher S."/>
            <person name="Record E."/>
            <person name="Riano-Pachon D.M."/>
            <person name="Robert V."/>
            <person name="Roehrig J."/>
            <person name="Ruller R."/>
            <person name="Salamov A."/>
            <person name="Salih N.S."/>
            <person name="Samson R.A."/>
            <person name="Sandor E."/>
            <person name="Sanguinetti M."/>
            <person name="Schuetze T."/>
            <person name="Sepcic K."/>
            <person name="Shelest E."/>
            <person name="Sherlock G."/>
            <person name="Sophianopoulou V."/>
            <person name="Squina F.M."/>
            <person name="Sun H."/>
            <person name="Susca A."/>
            <person name="Todd R.B."/>
            <person name="Tsang A."/>
            <person name="Unkles S.E."/>
            <person name="van de Wiele N."/>
            <person name="van Rossen-Uffink D."/>
            <person name="Oliveira J.V."/>
            <person name="Vesth T.C."/>
            <person name="Visser J."/>
            <person name="Yu J.-H."/>
            <person name="Zhou M."/>
            <person name="Andersen M.R."/>
            <person name="Archer D.B."/>
            <person name="Baker S.E."/>
            <person name="Benoit I."/>
            <person name="Brakhage A.A."/>
            <person name="Braus G.H."/>
            <person name="Fischer R."/>
            <person name="Frisvad J.C."/>
            <person name="Goldman G.H."/>
            <person name="Houbraken J."/>
            <person name="Oakley B."/>
            <person name="Pocsi I."/>
            <person name="Scazzocchio C."/>
            <person name="Seiboth B."/>
            <person name="vanKuyk P.A."/>
            <person name="Wortman J."/>
            <person name="Dyer P.S."/>
            <person name="Grigoriev I.V."/>
        </authorList>
    </citation>
    <scope>NUCLEOTIDE SEQUENCE [LARGE SCALE GENOMIC DNA]</scope>
    <source>
        <strain evidence="2">CBS 134.48</strain>
    </source>
</reference>
<dbReference type="Proteomes" id="UP000184304">
    <property type="component" value="Unassembled WGS sequence"/>
</dbReference>
<dbReference type="EMBL" id="KV878208">
    <property type="protein sequence ID" value="OJI79992.1"/>
    <property type="molecule type" value="Genomic_DNA"/>
</dbReference>
<protein>
    <submittedName>
        <fullName evidence="1">Uncharacterized protein</fullName>
    </submittedName>
</protein>
<evidence type="ECO:0000313" key="1">
    <source>
        <dbReference type="EMBL" id="OJI79992.1"/>
    </source>
</evidence>
<keyword evidence="2" id="KW-1185">Reference proteome</keyword>